<organism evidence="3 4">
    <name type="scientific">Piloderma croceum (strain F 1598)</name>
    <dbReference type="NCBI Taxonomy" id="765440"/>
    <lineage>
        <taxon>Eukaryota</taxon>
        <taxon>Fungi</taxon>
        <taxon>Dikarya</taxon>
        <taxon>Basidiomycota</taxon>
        <taxon>Agaricomycotina</taxon>
        <taxon>Agaricomycetes</taxon>
        <taxon>Agaricomycetidae</taxon>
        <taxon>Atheliales</taxon>
        <taxon>Atheliaceae</taxon>
        <taxon>Piloderma</taxon>
    </lineage>
</organism>
<dbReference type="OrthoDB" id="3067512at2759"/>
<feature type="non-terminal residue" evidence="3">
    <location>
        <position position="298"/>
    </location>
</feature>
<protein>
    <submittedName>
        <fullName evidence="3">Uncharacterized protein</fullName>
    </submittedName>
</protein>
<feature type="compositionally biased region" description="Polar residues" evidence="1">
    <location>
        <begin position="289"/>
        <end position="298"/>
    </location>
</feature>
<evidence type="ECO:0000313" key="3">
    <source>
        <dbReference type="EMBL" id="KIM75811.1"/>
    </source>
</evidence>
<proteinExistence type="predicted"/>
<name>A0A0C3F7H6_PILCF</name>
<feature type="compositionally biased region" description="Pro residues" evidence="1">
    <location>
        <begin position="145"/>
        <end position="157"/>
    </location>
</feature>
<keyword evidence="4" id="KW-1185">Reference proteome</keyword>
<feature type="compositionally biased region" description="Low complexity" evidence="1">
    <location>
        <begin position="97"/>
        <end position="110"/>
    </location>
</feature>
<evidence type="ECO:0000256" key="2">
    <source>
        <dbReference type="SAM" id="SignalP"/>
    </source>
</evidence>
<reference evidence="3 4" key="1">
    <citation type="submission" date="2014-04" db="EMBL/GenBank/DDBJ databases">
        <authorList>
            <consortium name="DOE Joint Genome Institute"/>
            <person name="Kuo A."/>
            <person name="Tarkka M."/>
            <person name="Buscot F."/>
            <person name="Kohler A."/>
            <person name="Nagy L.G."/>
            <person name="Floudas D."/>
            <person name="Copeland A."/>
            <person name="Barry K.W."/>
            <person name="Cichocki N."/>
            <person name="Veneault-Fourrey C."/>
            <person name="LaButti K."/>
            <person name="Lindquist E.A."/>
            <person name="Lipzen A."/>
            <person name="Lundell T."/>
            <person name="Morin E."/>
            <person name="Murat C."/>
            <person name="Sun H."/>
            <person name="Tunlid A."/>
            <person name="Henrissat B."/>
            <person name="Grigoriev I.V."/>
            <person name="Hibbett D.S."/>
            <person name="Martin F."/>
            <person name="Nordberg H.P."/>
            <person name="Cantor M.N."/>
            <person name="Hua S.X."/>
        </authorList>
    </citation>
    <scope>NUCLEOTIDE SEQUENCE [LARGE SCALE GENOMIC DNA]</scope>
    <source>
        <strain evidence="3 4">F 1598</strain>
    </source>
</reference>
<feature type="compositionally biased region" description="Polar residues" evidence="1">
    <location>
        <begin position="239"/>
        <end position="254"/>
    </location>
</feature>
<feature type="compositionally biased region" description="Pro residues" evidence="1">
    <location>
        <begin position="183"/>
        <end position="197"/>
    </location>
</feature>
<feature type="compositionally biased region" description="Pro residues" evidence="1">
    <location>
        <begin position="255"/>
        <end position="269"/>
    </location>
</feature>
<evidence type="ECO:0000256" key="1">
    <source>
        <dbReference type="SAM" id="MobiDB-lite"/>
    </source>
</evidence>
<feature type="signal peptide" evidence="2">
    <location>
        <begin position="1"/>
        <end position="24"/>
    </location>
</feature>
<dbReference type="HOGENOM" id="CLU_938624_0_0_1"/>
<keyword evidence="2" id="KW-0732">Signal</keyword>
<reference evidence="4" key="2">
    <citation type="submission" date="2015-01" db="EMBL/GenBank/DDBJ databases">
        <title>Evolutionary Origins and Diversification of the Mycorrhizal Mutualists.</title>
        <authorList>
            <consortium name="DOE Joint Genome Institute"/>
            <consortium name="Mycorrhizal Genomics Consortium"/>
            <person name="Kohler A."/>
            <person name="Kuo A."/>
            <person name="Nagy L.G."/>
            <person name="Floudas D."/>
            <person name="Copeland A."/>
            <person name="Barry K.W."/>
            <person name="Cichocki N."/>
            <person name="Veneault-Fourrey C."/>
            <person name="LaButti K."/>
            <person name="Lindquist E.A."/>
            <person name="Lipzen A."/>
            <person name="Lundell T."/>
            <person name="Morin E."/>
            <person name="Murat C."/>
            <person name="Riley R."/>
            <person name="Ohm R."/>
            <person name="Sun H."/>
            <person name="Tunlid A."/>
            <person name="Henrissat B."/>
            <person name="Grigoriev I.V."/>
            <person name="Hibbett D.S."/>
            <person name="Martin F."/>
        </authorList>
    </citation>
    <scope>NUCLEOTIDE SEQUENCE [LARGE SCALE GENOMIC DNA]</scope>
    <source>
        <strain evidence="4">F 1598</strain>
    </source>
</reference>
<feature type="chain" id="PRO_5002164271" evidence="2">
    <location>
        <begin position="25"/>
        <end position="298"/>
    </location>
</feature>
<dbReference type="InParanoid" id="A0A0C3F7H6"/>
<dbReference type="AlphaFoldDB" id="A0A0C3F7H6"/>
<sequence length="298" mass="31220">MGLIVYLFSVQIVAFCAIVVQGQATIDCIQSFVQNGTTLLSDDPTTVFNPTTLYAPCGPGWTLAHETLTVYAADCDQTQTRDEPRLTSVQPGERAGPVTSTCVSTTPVETLPGPVATPDPTKLVNESESTPVLVPPIVPTNSTQPPGPSDLPPPIPPLDAKLDEPESASVLSPPIVPTNSTQPPSPSQTDLPPPIPPRDTKLDEPESTPVLVPPIVHPSPSDLPPPFPPLDNKLDEPESTSVLSLPIVPTNSTQPPGPSQTDLPPPIPPLDAKLDEPESASVLSPPIVRTNSTQPPGP</sequence>
<feature type="region of interest" description="Disordered" evidence="1">
    <location>
        <begin position="80"/>
        <end position="298"/>
    </location>
</feature>
<dbReference type="EMBL" id="KN833042">
    <property type="protein sequence ID" value="KIM75811.1"/>
    <property type="molecule type" value="Genomic_DNA"/>
</dbReference>
<feature type="compositionally biased region" description="Pro residues" evidence="1">
    <location>
        <begin position="211"/>
        <end position="229"/>
    </location>
</feature>
<accession>A0A0C3F7H6</accession>
<gene>
    <name evidence="3" type="ORF">PILCRDRAFT_13309</name>
</gene>
<dbReference type="Proteomes" id="UP000054166">
    <property type="component" value="Unassembled WGS sequence"/>
</dbReference>
<evidence type="ECO:0000313" key="4">
    <source>
        <dbReference type="Proteomes" id="UP000054166"/>
    </source>
</evidence>